<keyword evidence="2" id="KW-1185">Reference proteome</keyword>
<sequence>MGRVAFPNPRVAYCFSLTRECGAFEIIHKSACTGFLVERRKAETCDLLVLVLLFLYGDLSRERIVLFLGVLICVSEDG</sequence>
<reference evidence="1 2" key="1">
    <citation type="submission" date="2024-01" db="EMBL/GenBank/DDBJ databases">
        <title>The genomes of 5 underutilized Papilionoideae crops provide insights into root nodulation and disease resistanc.</title>
        <authorList>
            <person name="Jiang F."/>
        </authorList>
    </citation>
    <scope>NUCLEOTIDE SEQUENCE [LARGE SCALE GENOMIC DNA]</scope>
    <source>
        <strain evidence="1">LVBAO_FW01</strain>
        <tissue evidence="1">Leaves</tissue>
    </source>
</reference>
<accession>A0AAN9JUA3</accession>
<dbReference type="AlphaFoldDB" id="A0AAN9JUA3"/>
<proteinExistence type="predicted"/>
<evidence type="ECO:0000313" key="2">
    <source>
        <dbReference type="Proteomes" id="UP001367508"/>
    </source>
</evidence>
<dbReference type="EMBL" id="JAYMYQ010000011">
    <property type="protein sequence ID" value="KAK7305640.1"/>
    <property type="molecule type" value="Genomic_DNA"/>
</dbReference>
<evidence type="ECO:0000313" key="1">
    <source>
        <dbReference type="EMBL" id="KAK7305640.1"/>
    </source>
</evidence>
<name>A0AAN9JUA3_CANGL</name>
<protein>
    <submittedName>
        <fullName evidence="1">Uncharacterized protein</fullName>
    </submittedName>
</protein>
<gene>
    <name evidence="1" type="ORF">VNO77_43547</name>
</gene>
<comment type="caution">
    <text evidence="1">The sequence shown here is derived from an EMBL/GenBank/DDBJ whole genome shotgun (WGS) entry which is preliminary data.</text>
</comment>
<dbReference type="Proteomes" id="UP001367508">
    <property type="component" value="Unassembled WGS sequence"/>
</dbReference>
<organism evidence="1 2">
    <name type="scientific">Canavalia gladiata</name>
    <name type="common">Sword bean</name>
    <name type="synonym">Dolichos gladiatus</name>
    <dbReference type="NCBI Taxonomy" id="3824"/>
    <lineage>
        <taxon>Eukaryota</taxon>
        <taxon>Viridiplantae</taxon>
        <taxon>Streptophyta</taxon>
        <taxon>Embryophyta</taxon>
        <taxon>Tracheophyta</taxon>
        <taxon>Spermatophyta</taxon>
        <taxon>Magnoliopsida</taxon>
        <taxon>eudicotyledons</taxon>
        <taxon>Gunneridae</taxon>
        <taxon>Pentapetalae</taxon>
        <taxon>rosids</taxon>
        <taxon>fabids</taxon>
        <taxon>Fabales</taxon>
        <taxon>Fabaceae</taxon>
        <taxon>Papilionoideae</taxon>
        <taxon>50 kb inversion clade</taxon>
        <taxon>NPAAA clade</taxon>
        <taxon>indigoferoid/millettioid clade</taxon>
        <taxon>Phaseoleae</taxon>
        <taxon>Canavalia</taxon>
    </lineage>
</organism>